<dbReference type="AlphaFoldDB" id="X1LGJ9"/>
<gene>
    <name evidence="1" type="ORF">S03H2_72777</name>
</gene>
<reference evidence="1" key="1">
    <citation type="journal article" date="2014" name="Front. Microbiol.">
        <title>High frequency of phylogenetically diverse reductive dehalogenase-homologous genes in deep subseafloor sedimentary metagenomes.</title>
        <authorList>
            <person name="Kawai M."/>
            <person name="Futagami T."/>
            <person name="Toyoda A."/>
            <person name="Takaki Y."/>
            <person name="Nishi S."/>
            <person name="Hori S."/>
            <person name="Arai W."/>
            <person name="Tsubouchi T."/>
            <person name="Morono Y."/>
            <person name="Uchiyama I."/>
            <person name="Ito T."/>
            <person name="Fujiyama A."/>
            <person name="Inagaki F."/>
            <person name="Takami H."/>
        </authorList>
    </citation>
    <scope>NUCLEOTIDE SEQUENCE</scope>
    <source>
        <strain evidence="1">Expedition CK06-06</strain>
    </source>
</reference>
<dbReference type="EMBL" id="BARU01049434">
    <property type="protein sequence ID" value="GAH93288.1"/>
    <property type="molecule type" value="Genomic_DNA"/>
</dbReference>
<organism evidence="1">
    <name type="scientific">marine sediment metagenome</name>
    <dbReference type="NCBI Taxonomy" id="412755"/>
    <lineage>
        <taxon>unclassified sequences</taxon>
        <taxon>metagenomes</taxon>
        <taxon>ecological metagenomes</taxon>
    </lineage>
</organism>
<name>X1LGJ9_9ZZZZ</name>
<feature type="non-terminal residue" evidence="1">
    <location>
        <position position="1"/>
    </location>
</feature>
<feature type="non-terminal residue" evidence="1">
    <location>
        <position position="45"/>
    </location>
</feature>
<comment type="caution">
    <text evidence="1">The sequence shown here is derived from an EMBL/GenBank/DDBJ whole genome shotgun (WGS) entry which is preliminary data.</text>
</comment>
<sequence>KALKLLSQITGTLLNLTDTPGSYGGMSEKYLRVKGDESALEFVDG</sequence>
<accession>X1LGJ9</accession>
<evidence type="ECO:0000313" key="1">
    <source>
        <dbReference type="EMBL" id="GAH93288.1"/>
    </source>
</evidence>
<protein>
    <submittedName>
        <fullName evidence="1">Uncharacterized protein</fullName>
    </submittedName>
</protein>
<proteinExistence type="predicted"/>